<keyword evidence="3" id="KW-1185">Reference proteome</keyword>
<dbReference type="AlphaFoldDB" id="A0A4Z2G8D1"/>
<dbReference type="Proteomes" id="UP000314294">
    <property type="component" value="Unassembled WGS sequence"/>
</dbReference>
<sequence>MLRCALTRVRASSTSSASSASSLEPGASCVPATQTETPIHAAGDLSPHRSVSPGESPVATCLSCKCERHQCRCVANWLPGVGLFCQRNQKRMWRP</sequence>
<feature type="region of interest" description="Disordered" evidence="1">
    <location>
        <begin position="1"/>
        <end position="31"/>
    </location>
</feature>
<evidence type="ECO:0000313" key="2">
    <source>
        <dbReference type="EMBL" id="TNN49797.1"/>
    </source>
</evidence>
<evidence type="ECO:0000313" key="3">
    <source>
        <dbReference type="Proteomes" id="UP000314294"/>
    </source>
</evidence>
<reference evidence="2 3" key="1">
    <citation type="submission" date="2019-03" db="EMBL/GenBank/DDBJ databases">
        <title>First draft genome of Liparis tanakae, snailfish: a comprehensive survey of snailfish specific genes.</title>
        <authorList>
            <person name="Kim W."/>
            <person name="Song I."/>
            <person name="Jeong J.-H."/>
            <person name="Kim D."/>
            <person name="Kim S."/>
            <person name="Ryu S."/>
            <person name="Song J.Y."/>
            <person name="Lee S.K."/>
        </authorList>
    </citation>
    <scope>NUCLEOTIDE SEQUENCE [LARGE SCALE GENOMIC DNA]</scope>
    <source>
        <tissue evidence="2">Muscle</tissue>
    </source>
</reference>
<protein>
    <submittedName>
        <fullName evidence="2">Uncharacterized protein</fullName>
    </submittedName>
</protein>
<evidence type="ECO:0000256" key="1">
    <source>
        <dbReference type="SAM" id="MobiDB-lite"/>
    </source>
</evidence>
<proteinExistence type="predicted"/>
<organism evidence="2 3">
    <name type="scientific">Liparis tanakae</name>
    <name type="common">Tanaka's snailfish</name>
    <dbReference type="NCBI Taxonomy" id="230148"/>
    <lineage>
        <taxon>Eukaryota</taxon>
        <taxon>Metazoa</taxon>
        <taxon>Chordata</taxon>
        <taxon>Craniata</taxon>
        <taxon>Vertebrata</taxon>
        <taxon>Euteleostomi</taxon>
        <taxon>Actinopterygii</taxon>
        <taxon>Neopterygii</taxon>
        <taxon>Teleostei</taxon>
        <taxon>Neoteleostei</taxon>
        <taxon>Acanthomorphata</taxon>
        <taxon>Eupercaria</taxon>
        <taxon>Perciformes</taxon>
        <taxon>Cottioidei</taxon>
        <taxon>Cottales</taxon>
        <taxon>Liparidae</taxon>
        <taxon>Liparis</taxon>
    </lineage>
</organism>
<feature type="compositionally biased region" description="Low complexity" evidence="1">
    <location>
        <begin position="11"/>
        <end position="22"/>
    </location>
</feature>
<comment type="caution">
    <text evidence="2">The sequence shown here is derived from an EMBL/GenBank/DDBJ whole genome shotgun (WGS) entry which is preliminary data.</text>
</comment>
<name>A0A4Z2G8D1_9TELE</name>
<accession>A0A4Z2G8D1</accession>
<gene>
    <name evidence="2" type="ORF">EYF80_040021</name>
</gene>
<dbReference type="EMBL" id="SRLO01000641">
    <property type="protein sequence ID" value="TNN49797.1"/>
    <property type="molecule type" value="Genomic_DNA"/>
</dbReference>